<dbReference type="Pfam" id="PF13556">
    <property type="entry name" value="HTH_30"/>
    <property type="match status" value="1"/>
</dbReference>
<dbReference type="Pfam" id="PF17853">
    <property type="entry name" value="GGDEF_2"/>
    <property type="match status" value="1"/>
</dbReference>
<dbReference type="InterPro" id="IPR041522">
    <property type="entry name" value="CdaR_GGDEF"/>
</dbReference>
<dbReference type="InterPro" id="IPR042070">
    <property type="entry name" value="PucR_C-HTH_sf"/>
</dbReference>
<dbReference type="RefSeq" id="WP_074714743.1">
    <property type="nucleotide sequence ID" value="NZ_FNWV01000002.1"/>
</dbReference>
<evidence type="ECO:0000259" key="2">
    <source>
        <dbReference type="Pfam" id="PF13556"/>
    </source>
</evidence>
<protein>
    <submittedName>
        <fullName evidence="4">Carbohydrate diacid regulator</fullName>
    </submittedName>
</protein>
<dbReference type="InterPro" id="IPR009057">
    <property type="entry name" value="Homeodomain-like_sf"/>
</dbReference>
<evidence type="ECO:0000313" key="4">
    <source>
        <dbReference type="EMBL" id="SEH48308.1"/>
    </source>
</evidence>
<dbReference type="AlphaFoldDB" id="A0A1H6IPT3"/>
<dbReference type="PANTHER" id="PTHR33744">
    <property type="entry name" value="CARBOHYDRATE DIACID REGULATOR"/>
    <property type="match status" value="1"/>
</dbReference>
<accession>A0A1H6IPT3</accession>
<organism evidence="4 5">
    <name type="scientific">Ruminococcus flavefaciens</name>
    <dbReference type="NCBI Taxonomy" id="1265"/>
    <lineage>
        <taxon>Bacteria</taxon>
        <taxon>Bacillati</taxon>
        <taxon>Bacillota</taxon>
        <taxon>Clostridia</taxon>
        <taxon>Eubacteriales</taxon>
        <taxon>Oscillospiraceae</taxon>
        <taxon>Ruminococcus</taxon>
    </lineage>
</organism>
<evidence type="ECO:0000256" key="1">
    <source>
        <dbReference type="ARBA" id="ARBA00006754"/>
    </source>
</evidence>
<feature type="domain" description="PucR C-terminal helix-turn-helix" evidence="2">
    <location>
        <begin position="295"/>
        <end position="349"/>
    </location>
</feature>
<dbReference type="InterPro" id="IPR051448">
    <property type="entry name" value="CdaR-like_regulators"/>
</dbReference>
<evidence type="ECO:0000313" key="5">
    <source>
        <dbReference type="Proteomes" id="UP000183190"/>
    </source>
</evidence>
<gene>
    <name evidence="4" type="ORF">SAMN02910265_00970</name>
</gene>
<dbReference type="InterPro" id="IPR025736">
    <property type="entry name" value="PucR_C-HTH_dom"/>
</dbReference>
<evidence type="ECO:0000259" key="3">
    <source>
        <dbReference type="Pfam" id="PF17853"/>
    </source>
</evidence>
<reference evidence="4 5" key="1">
    <citation type="submission" date="2016-10" db="EMBL/GenBank/DDBJ databases">
        <authorList>
            <person name="de Groot N.N."/>
        </authorList>
    </citation>
    <scope>NUCLEOTIDE SEQUENCE [LARGE SCALE GENOMIC DNA]</scope>
    <source>
        <strain evidence="4 5">YAD2003</strain>
    </source>
</reference>
<proteinExistence type="inferred from homology"/>
<comment type="similarity">
    <text evidence="1">Belongs to the CdaR family.</text>
</comment>
<dbReference type="SUPFAM" id="SSF46689">
    <property type="entry name" value="Homeodomain-like"/>
    <property type="match status" value="1"/>
</dbReference>
<feature type="domain" description="CdaR GGDEF-like" evidence="3">
    <location>
        <begin position="126"/>
        <end position="242"/>
    </location>
</feature>
<dbReference type="EMBL" id="FNWV01000002">
    <property type="protein sequence ID" value="SEH48308.1"/>
    <property type="molecule type" value="Genomic_DNA"/>
</dbReference>
<name>A0A1H6IPT3_RUMFL</name>
<dbReference type="Proteomes" id="UP000183190">
    <property type="component" value="Unassembled WGS sequence"/>
</dbReference>
<sequence length="361" mass="40805">MSNRLFQGLVHQMRDSIDATIGVVDETATIIACSDLSRVGTTNEFVSLDLSDSHDIFIRDGFTYKPFGSRVKPDYAVFVEGVDDAAAKYASILAIALSNIKQYYDEKYDRNNFIKNVILDNVLPGDIVIKARELHFNAEISRAVFLIRIISANDISAYDVIQNLFPDKNKDFVFNITETDIVLVKELKSAVDSKDLEKLARSIADTLSSEFYTRVNVGIGTAVVGVKDLARSFKEAQMALEVGKVFDTDKVIVSYDNLGIARLIYHLPTTLCETFLHEVFKVGSIESLDHETLFTIQKFFENNLNVSETSRKLFVHRNTLVYRLEKIKKLTGLDLREFDHAIIFKIALMVKKYLSANPVKF</sequence>
<dbReference type="OrthoDB" id="9792148at2"/>
<dbReference type="Gene3D" id="1.10.10.2840">
    <property type="entry name" value="PucR C-terminal helix-turn-helix domain"/>
    <property type="match status" value="1"/>
</dbReference>